<evidence type="ECO:0000256" key="9">
    <source>
        <dbReference type="SAM" id="MobiDB-lite"/>
    </source>
</evidence>
<dbReference type="InterPro" id="IPR050360">
    <property type="entry name" value="MFS_Sugar_Transporters"/>
</dbReference>
<dbReference type="GO" id="GO:0005351">
    <property type="term" value="F:carbohydrate:proton symporter activity"/>
    <property type="evidence" value="ECO:0007669"/>
    <property type="project" value="TreeGrafter"/>
</dbReference>
<evidence type="ECO:0000256" key="10">
    <source>
        <dbReference type="SAM" id="Phobius"/>
    </source>
</evidence>
<dbReference type="AlphaFoldDB" id="A0A5N5QAA1"/>
<feature type="domain" description="Major facilitator superfamily (MFS) profile" evidence="11">
    <location>
        <begin position="28"/>
        <end position="482"/>
    </location>
</feature>
<dbReference type="SUPFAM" id="SSF103473">
    <property type="entry name" value="MFS general substrate transporter"/>
    <property type="match status" value="1"/>
</dbReference>
<evidence type="ECO:0000256" key="8">
    <source>
        <dbReference type="RuleBase" id="RU003346"/>
    </source>
</evidence>
<comment type="catalytic activity">
    <reaction evidence="7">
        <text>myo-inositol(out) + H(+)(out) = myo-inositol(in) + H(+)(in)</text>
        <dbReference type="Rhea" id="RHEA:60364"/>
        <dbReference type="ChEBI" id="CHEBI:15378"/>
        <dbReference type="ChEBI" id="CHEBI:17268"/>
    </reaction>
</comment>
<dbReference type="PROSITE" id="PS50850">
    <property type="entry name" value="MFS"/>
    <property type="match status" value="1"/>
</dbReference>
<dbReference type="PROSITE" id="PS00217">
    <property type="entry name" value="SUGAR_TRANSPORT_2"/>
    <property type="match status" value="1"/>
</dbReference>
<keyword evidence="6 10" id="KW-0472">Membrane</keyword>
<accession>A0A5N5QAA1</accession>
<dbReference type="PROSITE" id="PS00216">
    <property type="entry name" value="SUGAR_TRANSPORT_1"/>
    <property type="match status" value="1"/>
</dbReference>
<dbReference type="Proteomes" id="UP000383932">
    <property type="component" value="Unassembled WGS sequence"/>
</dbReference>
<dbReference type="Pfam" id="PF00083">
    <property type="entry name" value="Sugar_tr"/>
    <property type="match status" value="1"/>
</dbReference>
<dbReference type="GO" id="GO:0016020">
    <property type="term" value="C:membrane"/>
    <property type="evidence" value="ECO:0007669"/>
    <property type="project" value="UniProtKB-SubCell"/>
</dbReference>
<dbReference type="InterPro" id="IPR005828">
    <property type="entry name" value="MFS_sugar_transport-like"/>
</dbReference>
<organism evidence="12 13">
    <name type="scientific">Ceratobasidium theobromae</name>
    <dbReference type="NCBI Taxonomy" id="1582974"/>
    <lineage>
        <taxon>Eukaryota</taxon>
        <taxon>Fungi</taxon>
        <taxon>Dikarya</taxon>
        <taxon>Basidiomycota</taxon>
        <taxon>Agaricomycotina</taxon>
        <taxon>Agaricomycetes</taxon>
        <taxon>Cantharellales</taxon>
        <taxon>Ceratobasidiaceae</taxon>
        <taxon>Ceratobasidium</taxon>
    </lineage>
</organism>
<sequence length="543" mass="59212">MKGLTDFFRNEEAANSPQEIFNSRIYLLGFTSALGGATFGWDTGFIGGAVGLQGFKDRFSTGTATSAVTANVVATLQAGCFFGSLAAAPLATFFGRRIAMHVFLALFQIGTVLQLLPGGNINVMYGGRVITGLGVGAISVLNPMYISECAPRAIRGRMTSTVNLVIVSALTLAFFVNLIAANHLTGDIQWRVPFALPMIPAGLMQIGMLFQPESPRWLMSKGHETEAQSVLVKIRKLPSTHTYITEELQHIRTQLDAERAATAGTSTFGLFREIATHIPCRRVFVIGCFLQFAQQLTGTNSINYYSPLIFKLIGFTGGTTALLATGVYGIVKVVTTLFYVVFLIDQIGRRRPLIVGGLIQALCLLILFFISRFDPLPSTAGSPGGVTPSGYASAIMIYFYAFGWSFGYSVAPWVLAAEIFPTRIRAVSFSTVIALQWGLNFMITRVTPLMIEAMGIQYVFLFFAVCTFGTVGIVYFVVPETKGFPLEAMDALFSFGWVHTKDLRSRALEAHRSENEAAITETAREDSSDDGKLDEQRYERTSG</sequence>
<dbReference type="InterPro" id="IPR020846">
    <property type="entry name" value="MFS_dom"/>
</dbReference>
<feature type="transmembrane region" description="Helical" evidence="10">
    <location>
        <begin position="123"/>
        <end position="141"/>
    </location>
</feature>
<feature type="compositionally biased region" description="Basic and acidic residues" evidence="9">
    <location>
        <begin position="522"/>
        <end position="543"/>
    </location>
</feature>
<feature type="region of interest" description="Disordered" evidence="9">
    <location>
        <begin position="514"/>
        <end position="543"/>
    </location>
</feature>
<keyword evidence="13" id="KW-1185">Reference proteome</keyword>
<comment type="subcellular location">
    <subcellularLocation>
        <location evidence="1">Membrane</location>
        <topology evidence="1">Multi-pass membrane protein</topology>
    </subcellularLocation>
</comment>
<feature type="transmembrane region" description="Helical" evidence="10">
    <location>
        <begin position="353"/>
        <end position="371"/>
    </location>
</feature>
<evidence type="ECO:0000256" key="4">
    <source>
        <dbReference type="ARBA" id="ARBA00022692"/>
    </source>
</evidence>
<dbReference type="InterPro" id="IPR036259">
    <property type="entry name" value="MFS_trans_sf"/>
</dbReference>
<feature type="transmembrane region" description="Helical" evidence="10">
    <location>
        <begin position="72"/>
        <end position="91"/>
    </location>
</feature>
<gene>
    <name evidence="12" type="ORF">CTheo_7960</name>
</gene>
<keyword evidence="5 10" id="KW-1133">Transmembrane helix</keyword>
<name>A0A5N5QAA1_9AGAM</name>
<evidence type="ECO:0000256" key="5">
    <source>
        <dbReference type="ARBA" id="ARBA00022989"/>
    </source>
</evidence>
<protein>
    <submittedName>
        <fullName evidence="12">Sugar porter (SP) family MFS transporter</fullName>
    </submittedName>
</protein>
<keyword evidence="4 10" id="KW-0812">Transmembrane</keyword>
<dbReference type="Gene3D" id="1.20.1250.20">
    <property type="entry name" value="MFS general substrate transporter like domains"/>
    <property type="match status" value="1"/>
</dbReference>
<dbReference type="InterPro" id="IPR003663">
    <property type="entry name" value="Sugar/inositol_transpt"/>
</dbReference>
<evidence type="ECO:0000256" key="3">
    <source>
        <dbReference type="ARBA" id="ARBA00022448"/>
    </source>
</evidence>
<evidence type="ECO:0000313" key="13">
    <source>
        <dbReference type="Proteomes" id="UP000383932"/>
    </source>
</evidence>
<dbReference type="NCBIfam" id="TIGR00879">
    <property type="entry name" value="SP"/>
    <property type="match status" value="1"/>
</dbReference>
<reference evidence="12 13" key="1">
    <citation type="journal article" date="2019" name="Fungal Biol. Biotechnol.">
        <title>Draft genome sequence of fastidious pathogen Ceratobasidium theobromae, which causes vascular-streak dieback in Theobroma cacao.</title>
        <authorList>
            <person name="Ali S.S."/>
            <person name="Asman A."/>
            <person name="Shao J."/>
            <person name="Firmansyah A.P."/>
            <person name="Susilo A.W."/>
            <person name="Rosmana A."/>
            <person name="McMahon P."/>
            <person name="Junaid M."/>
            <person name="Guest D."/>
            <person name="Kheng T.Y."/>
            <person name="Meinhardt L.W."/>
            <person name="Bailey B.A."/>
        </authorList>
    </citation>
    <scope>NUCLEOTIDE SEQUENCE [LARGE SCALE GENOMIC DNA]</scope>
    <source>
        <strain evidence="12 13">CT2</strain>
    </source>
</reference>
<dbReference type="FunFam" id="1.20.1250.20:FF:000134">
    <property type="entry name" value="MFS sugar transporter protein"/>
    <property type="match status" value="1"/>
</dbReference>
<evidence type="ECO:0000256" key="6">
    <source>
        <dbReference type="ARBA" id="ARBA00023136"/>
    </source>
</evidence>
<keyword evidence="3 8" id="KW-0813">Transport</keyword>
<evidence type="ECO:0000256" key="1">
    <source>
        <dbReference type="ARBA" id="ARBA00004141"/>
    </source>
</evidence>
<proteinExistence type="inferred from homology"/>
<dbReference type="PANTHER" id="PTHR48022:SF21">
    <property type="entry name" value="QUINATE TRANSPORTER, PUTATIVE (AFU_ORTHOLOGUE AFUA_6G06960)-RELATED"/>
    <property type="match status" value="1"/>
</dbReference>
<feature type="transmembrane region" description="Helical" evidence="10">
    <location>
        <begin position="98"/>
        <end position="117"/>
    </location>
</feature>
<dbReference type="EMBL" id="SSOP01000412">
    <property type="protein sequence ID" value="KAB5588594.1"/>
    <property type="molecule type" value="Genomic_DNA"/>
</dbReference>
<evidence type="ECO:0000256" key="2">
    <source>
        <dbReference type="ARBA" id="ARBA00010992"/>
    </source>
</evidence>
<feature type="transmembrane region" description="Helical" evidence="10">
    <location>
        <begin position="426"/>
        <end position="443"/>
    </location>
</feature>
<comment type="caution">
    <text evidence="12">The sequence shown here is derived from an EMBL/GenBank/DDBJ whole genome shotgun (WGS) entry which is preliminary data.</text>
</comment>
<evidence type="ECO:0000259" key="11">
    <source>
        <dbReference type="PROSITE" id="PS50850"/>
    </source>
</evidence>
<feature type="transmembrane region" description="Helical" evidence="10">
    <location>
        <begin position="25"/>
        <end position="52"/>
    </location>
</feature>
<feature type="transmembrane region" description="Helical" evidence="10">
    <location>
        <begin position="455"/>
        <end position="478"/>
    </location>
</feature>
<feature type="transmembrane region" description="Helical" evidence="10">
    <location>
        <begin position="391"/>
        <end position="414"/>
    </location>
</feature>
<evidence type="ECO:0000256" key="7">
    <source>
        <dbReference type="ARBA" id="ARBA00049119"/>
    </source>
</evidence>
<dbReference type="PRINTS" id="PR00171">
    <property type="entry name" value="SUGRTRNSPORT"/>
</dbReference>
<dbReference type="InterPro" id="IPR005829">
    <property type="entry name" value="Sugar_transporter_CS"/>
</dbReference>
<evidence type="ECO:0000313" key="12">
    <source>
        <dbReference type="EMBL" id="KAB5588594.1"/>
    </source>
</evidence>
<feature type="transmembrane region" description="Helical" evidence="10">
    <location>
        <begin position="162"/>
        <end position="180"/>
    </location>
</feature>
<comment type="similarity">
    <text evidence="2 8">Belongs to the major facilitator superfamily. Sugar transporter (TC 2.A.1.1) family.</text>
</comment>
<feature type="transmembrane region" description="Helical" evidence="10">
    <location>
        <begin position="308"/>
        <end position="341"/>
    </location>
</feature>
<dbReference type="OrthoDB" id="508119at2759"/>
<dbReference type="PANTHER" id="PTHR48022">
    <property type="entry name" value="PLASTIDIC GLUCOSE TRANSPORTER 4"/>
    <property type="match status" value="1"/>
</dbReference>